<dbReference type="GO" id="GO:0016020">
    <property type="term" value="C:membrane"/>
    <property type="evidence" value="ECO:0007669"/>
    <property type="project" value="InterPro"/>
</dbReference>
<dbReference type="EMBL" id="CP045652">
    <property type="protein sequence ID" value="QGA25852.1"/>
    <property type="molecule type" value="Genomic_DNA"/>
</dbReference>
<keyword evidence="1" id="KW-0472">Membrane</keyword>
<dbReference type="KEGG" id="sphe:GFH32_05760"/>
<dbReference type="AlphaFoldDB" id="A0A5Q0QE99"/>
<dbReference type="RefSeq" id="WP_153510174.1">
    <property type="nucleotide sequence ID" value="NZ_CP045652.1"/>
</dbReference>
<feature type="transmembrane region" description="Helical" evidence="1">
    <location>
        <begin position="50"/>
        <end position="69"/>
    </location>
</feature>
<sequence length="100" mass="11432">MIQLLIKPYLQVFDYRSKSSIKEFWTFFIGVYLILILLGIVGNRIGVENLRIYFAALSFLPLVALGFRRLNEVGINKWLFVIPIAGLYLAGLPAKGQELR</sequence>
<evidence type="ECO:0000313" key="3">
    <source>
        <dbReference type="Proteomes" id="UP000326921"/>
    </source>
</evidence>
<feature type="transmembrane region" description="Helical" evidence="1">
    <location>
        <begin position="24"/>
        <end position="43"/>
    </location>
</feature>
<accession>A0A5Q0QE99</accession>
<evidence type="ECO:0000313" key="2">
    <source>
        <dbReference type="EMBL" id="QGA25852.1"/>
    </source>
</evidence>
<keyword evidence="1" id="KW-1133">Transmembrane helix</keyword>
<evidence type="ECO:0000256" key="1">
    <source>
        <dbReference type="SAM" id="Phobius"/>
    </source>
</evidence>
<gene>
    <name evidence="2" type="ORF">GFH32_05760</name>
</gene>
<feature type="transmembrane region" description="Helical" evidence="1">
    <location>
        <begin position="75"/>
        <end position="94"/>
    </location>
</feature>
<proteinExistence type="predicted"/>
<keyword evidence="1" id="KW-0812">Transmembrane</keyword>
<name>A0A5Q0QE99_9SPHI</name>
<dbReference type="Proteomes" id="UP000326921">
    <property type="component" value="Chromosome"/>
</dbReference>
<organism evidence="2 3">
    <name type="scientific">Sphingobacterium zhuxiongii</name>
    <dbReference type="NCBI Taxonomy" id="2662364"/>
    <lineage>
        <taxon>Bacteria</taxon>
        <taxon>Pseudomonadati</taxon>
        <taxon>Bacteroidota</taxon>
        <taxon>Sphingobacteriia</taxon>
        <taxon>Sphingobacteriales</taxon>
        <taxon>Sphingobacteriaceae</taxon>
        <taxon>Sphingobacterium</taxon>
    </lineage>
</organism>
<keyword evidence="3" id="KW-1185">Reference proteome</keyword>
<reference evidence="2 3" key="1">
    <citation type="submission" date="2019-10" db="EMBL/GenBank/DDBJ databases">
        <authorList>
            <person name="Dong K."/>
        </authorList>
    </citation>
    <scope>NUCLEOTIDE SEQUENCE [LARGE SCALE GENOMIC DNA]</scope>
    <source>
        <strain evidence="3">dk4302</strain>
    </source>
</reference>
<protein>
    <submittedName>
        <fullName evidence="2">DUF805 domain-containing protein</fullName>
    </submittedName>
</protein>